<evidence type="ECO:0000259" key="1">
    <source>
        <dbReference type="Pfam" id="PF01850"/>
    </source>
</evidence>
<protein>
    <recommendedName>
        <fullName evidence="1">PIN domain-containing protein</fullName>
    </recommendedName>
</protein>
<dbReference type="InterPro" id="IPR029060">
    <property type="entry name" value="PIN-like_dom_sf"/>
</dbReference>
<proteinExistence type="predicted"/>
<reference evidence="2 3" key="1">
    <citation type="journal article" date="2016" name="Sci. Rep.">
        <title>Metabolic traits of an uncultured archaeal lineage -MSBL1- from brine pools of the Red Sea.</title>
        <authorList>
            <person name="Mwirichia R."/>
            <person name="Alam I."/>
            <person name="Rashid M."/>
            <person name="Vinu M."/>
            <person name="Ba-Alawi W."/>
            <person name="Anthony Kamau A."/>
            <person name="Kamanda Ngugi D."/>
            <person name="Goker M."/>
            <person name="Klenk H.P."/>
            <person name="Bajic V."/>
            <person name="Stingl U."/>
        </authorList>
    </citation>
    <scope>NUCLEOTIDE SEQUENCE [LARGE SCALE GENOMIC DNA]</scope>
    <source>
        <strain evidence="2">SCGC-AAA261C02</strain>
    </source>
</reference>
<evidence type="ECO:0000313" key="2">
    <source>
        <dbReference type="EMBL" id="KXB00551.1"/>
    </source>
</evidence>
<dbReference type="AlphaFoldDB" id="A0A133V297"/>
<keyword evidence="3" id="KW-1185">Reference proteome</keyword>
<dbReference type="Pfam" id="PF01850">
    <property type="entry name" value="PIN"/>
    <property type="match status" value="1"/>
</dbReference>
<gene>
    <name evidence="2" type="ORF">AKJ42_00360</name>
</gene>
<feature type="domain" description="PIN" evidence="1">
    <location>
        <begin position="4"/>
        <end position="125"/>
    </location>
</feature>
<dbReference type="EMBL" id="LHXW01000002">
    <property type="protein sequence ID" value="KXB00551.1"/>
    <property type="molecule type" value="Genomic_DNA"/>
</dbReference>
<dbReference type="Gene3D" id="3.40.50.1010">
    <property type="entry name" value="5'-nuclease"/>
    <property type="match status" value="1"/>
</dbReference>
<comment type="caution">
    <text evidence="2">The sequence shown here is derived from an EMBL/GenBank/DDBJ whole genome shotgun (WGS) entry which is preliminary data.</text>
</comment>
<evidence type="ECO:0000313" key="3">
    <source>
        <dbReference type="Proteomes" id="UP000070520"/>
    </source>
</evidence>
<name>A0A133V297_9EURY</name>
<sequence length="134" mass="15206">MPAVDTEALFAFNPKDSKHEQVIELLKRQSDVIAPDTALLEFQIVVRNRRRKATEVRKAMLALREALARYEVKEASTLTSSVLVHQCELEEEYELSYFDSLVAASALALDQKIISDDEAFDRIPDLERVPLSKS</sequence>
<dbReference type="SUPFAM" id="SSF88723">
    <property type="entry name" value="PIN domain-like"/>
    <property type="match status" value="1"/>
</dbReference>
<dbReference type="Proteomes" id="UP000070520">
    <property type="component" value="Unassembled WGS sequence"/>
</dbReference>
<organism evidence="2 3">
    <name type="scientific">candidate division MSBL1 archaeon SCGC-AAA261C02</name>
    <dbReference type="NCBI Taxonomy" id="1698272"/>
    <lineage>
        <taxon>Archaea</taxon>
        <taxon>Methanobacteriati</taxon>
        <taxon>Methanobacteriota</taxon>
        <taxon>candidate division MSBL1</taxon>
    </lineage>
</organism>
<accession>A0A133V297</accession>
<dbReference type="InterPro" id="IPR002716">
    <property type="entry name" value="PIN_dom"/>
</dbReference>